<organism evidence="1 2">
    <name type="scientific">Trypanosoma cruzi</name>
    <dbReference type="NCBI Taxonomy" id="5693"/>
    <lineage>
        <taxon>Eukaryota</taxon>
        <taxon>Discoba</taxon>
        <taxon>Euglenozoa</taxon>
        <taxon>Kinetoplastea</taxon>
        <taxon>Metakinetoplastina</taxon>
        <taxon>Trypanosomatida</taxon>
        <taxon>Trypanosomatidae</taxon>
        <taxon>Trypanosoma</taxon>
        <taxon>Schizotrypanum</taxon>
    </lineage>
</organism>
<comment type="caution">
    <text evidence="1">The sequence shown here is derived from an EMBL/GenBank/DDBJ whole genome shotgun (WGS) entry which is preliminary data.</text>
</comment>
<dbReference type="VEuPathDB" id="TriTrypDB:C3747_148g55"/>
<protein>
    <submittedName>
        <fullName evidence="1">Putative retrotransposon hot spot protein (RHS)</fullName>
    </submittedName>
</protein>
<accession>A0A2V2WAH3</accession>
<sequence>MEYCTNNSIKHRLLAHRRRRTFHWWTLFFLVKLPRKTLVGLRMATVGGHHTITSTVRQFTECLAEYFNGWEELSRDMSWDIIYVQHAASTPMNDWQRCEVDNSDNVSDDESRELRCSGRKRCASTKCQCHPETLADMQLSEVRNNHGNRRTNCGKGQL</sequence>
<dbReference type="VEuPathDB" id="TriTrypDB:TcCLB.510571.5"/>
<name>A0A2V2WAH3_TRYCR</name>
<dbReference type="VEuPathDB" id="TriTrypDB:TcCLB.508607.10"/>
<dbReference type="VEuPathDB" id="TriTrypDB:BCY84_07323"/>
<dbReference type="NCBIfam" id="TIGR01631">
    <property type="entry name" value="Trypano_RHS"/>
    <property type="match status" value="1"/>
</dbReference>
<gene>
    <name evidence="1" type="ORF">C3747_148g55</name>
</gene>
<dbReference type="VEuPathDB" id="TriTrypDB:C4B63_26g138"/>
<dbReference type="VEuPathDB" id="TriTrypDB:TcCL_NonESM01700"/>
<dbReference type="Proteomes" id="UP000246078">
    <property type="component" value="Unassembled WGS sequence"/>
</dbReference>
<dbReference type="InterPro" id="IPR006518">
    <property type="entry name" value="Trypano_RHS"/>
</dbReference>
<reference evidence="1 2" key="1">
    <citation type="journal article" date="2018" name="Microb. Genom.">
        <title>Expanding an expanded genome: long-read sequencing of Trypanosoma cruzi.</title>
        <authorList>
            <person name="Berna L."/>
            <person name="Rodriguez M."/>
            <person name="Chiribao M.L."/>
            <person name="Parodi-Talice A."/>
            <person name="Pita S."/>
            <person name="Rijo G."/>
            <person name="Alvarez-Valin F."/>
            <person name="Robello C."/>
        </authorList>
    </citation>
    <scope>NUCLEOTIDE SEQUENCE [LARGE SCALE GENOMIC DNA]</scope>
    <source>
        <strain evidence="1 2">TCC</strain>
    </source>
</reference>
<dbReference type="EMBL" id="PRFC01000148">
    <property type="protein sequence ID" value="PWV04589.1"/>
    <property type="molecule type" value="Genomic_DNA"/>
</dbReference>
<proteinExistence type="predicted"/>
<dbReference type="AlphaFoldDB" id="A0A2V2WAH3"/>
<dbReference type="VEuPathDB" id="TriTrypDB:TCSYLVIO_009900"/>
<evidence type="ECO:0000313" key="1">
    <source>
        <dbReference type="EMBL" id="PWV04589.1"/>
    </source>
</evidence>
<dbReference type="VEuPathDB" id="TriTrypDB:TcG_09023"/>
<evidence type="ECO:0000313" key="2">
    <source>
        <dbReference type="Proteomes" id="UP000246078"/>
    </source>
</evidence>